<dbReference type="EMBL" id="JAVNWW010000001">
    <property type="protein sequence ID" value="MDU0808318.1"/>
    <property type="molecule type" value="Genomic_DNA"/>
</dbReference>
<keyword evidence="1" id="KW-1133">Transmembrane helix</keyword>
<protein>
    <recommendedName>
        <fullName evidence="4">DUF4199 domain-containing protein</fullName>
    </recommendedName>
</protein>
<evidence type="ECO:0008006" key="4">
    <source>
        <dbReference type="Google" id="ProtNLM"/>
    </source>
</evidence>
<dbReference type="RefSeq" id="WP_316070355.1">
    <property type="nucleotide sequence ID" value="NZ_JAVNWW010000001.1"/>
</dbReference>
<reference evidence="2 3" key="1">
    <citation type="submission" date="2023-09" db="EMBL/GenBank/DDBJ databases">
        <title>Aquirufa genomes.</title>
        <authorList>
            <person name="Pitt A."/>
        </authorList>
    </citation>
    <scope>NUCLEOTIDE SEQUENCE [LARGE SCALE GENOMIC DNA]</scope>
    <source>
        <strain evidence="2 3">LEOWEIH-7C</strain>
    </source>
</reference>
<keyword evidence="1" id="KW-0472">Membrane</keyword>
<evidence type="ECO:0000313" key="2">
    <source>
        <dbReference type="EMBL" id="MDU0808318.1"/>
    </source>
</evidence>
<dbReference type="Proteomes" id="UP001249959">
    <property type="component" value="Unassembled WGS sequence"/>
</dbReference>
<evidence type="ECO:0000256" key="1">
    <source>
        <dbReference type="SAM" id="Phobius"/>
    </source>
</evidence>
<feature type="transmembrane region" description="Helical" evidence="1">
    <location>
        <begin position="73"/>
        <end position="96"/>
    </location>
</feature>
<name>A0ABU3TR36_9BACT</name>
<feature type="transmembrane region" description="Helical" evidence="1">
    <location>
        <begin position="12"/>
        <end position="30"/>
    </location>
</feature>
<accession>A0ABU3TR36</accession>
<comment type="caution">
    <text evidence="2">The sequence shown here is derived from an EMBL/GenBank/DDBJ whole genome shotgun (WGS) entry which is preliminary data.</text>
</comment>
<proteinExistence type="predicted"/>
<sequence length="172" mass="19644">MRELVGKFPRVIVVSLICVVLMGVYGYVLTINDIIPLAGKKAPSFVIVLLAQVYLAKNWVGSNRGASVHFLKLFLYQYIFVLITALVGAFSLYYFYESATGLEVLQDYIRLSVHELGQYKDVIIKQEGKEYYFQLMQGIQGINAFSIARDEFSQKLFLAFLPNLLISLYYKQ</sequence>
<organism evidence="2 3">
    <name type="scientific">Aquirufa regiilacus</name>
    <dbReference type="NCBI Taxonomy" id="3024868"/>
    <lineage>
        <taxon>Bacteria</taxon>
        <taxon>Pseudomonadati</taxon>
        <taxon>Bacteroidota</taxon>
        <taxon>Cytophagia</taxon>
        <taxon>Cytophagales</taxon>
        <taxon>Flectobacillaceae</taxon>
        <taxon>Aquirufa</taxon>
    </lineage>
</organism>
<keyword evidence="3" id="KW-1185">Reference proteome</keyword>
<evidence type="ECO:0000313" key="3">
    <source>
        <dbReference type="Proteomes" id="UP001249959"/>
    </source>
</evidence>
<keyword evidence="1" id="KW-0812">Transmembrane</keyword>
<gene>
    <name evidence="2" type="ORF">PQG45_04635</name>
</gene>